<dbReference type="GO" id="GO:0003723">
    <property type="term" value="F:RNA binding"/>
    <property type="evidence" value="ECO:0007669"/>
    <property type="project" value="TreeGrafter"/>
</dbReference>
<dbReference type="InterPro" id="IPR011545">
    <property type="entry name" value="DEAD/DEAH_box_helicase_dom"/>
</dbReference>
<dbReference type="STRING" id="230819.A0A5C3L079"/>
<dbReference type="GO" id="GO:0016787">
    <property type="term" value="F:hydrolase activity"/>
    <property type="evidence" value="ECO:0007669"/>
    <property type="project" value="UniProtKB-KW"/>
</dbReference>
<dbReference type="InterPro" id="IPR014001">
    <property type="entry name" value="Helicase_ATP-bd"/>
</dbReference>
<sequence>MSFWKPGTVAPGSSADRVPESENVVISSPFEQRTTLPIHKHRDKLLYSVEKYGAVIIVGQTGCGKTTQLPQFLYEAGWGSEGRIIACTQPRRVAATSVAARVAAEMGTTLGREVGYTIRFEDVSDKEKTRILYLTDGMLFRELLVDPLLSRYSVIMVDEVHERSVHTDLLLGMLKKIRRKRPELRIIVSSATMDANYFLNYFTSDTSPEEATIISLEGRMFPVQVAYMNNPVPDYVRASAELAWNINSQRGSGDILIFLTGREDIDRCIDELSERIPLLPPGATRLSLLPLHAGLSTDEQLKVFMPAEKGHRKLIISTNIAEASVTIEGIRYVIDSGFVKIRVYNPTAAMSSLVVVPTSKAAATQRAGRAGRTSNGVCYRLYTKSEFDALPTTTPPEISRSDLTSLILQLKALGVDDLMKFPWVTPPPTETVIRALEILSASTLITDNGYLSHTGAQIAECPIEHNIAKMLFASKDFQCGEEILTIAAMTSVQNVFIIPDGAPGALAELERRKFTAEEGDHLTLLNAYNAFIRYGKSSSWCKNHALSFKAMSRAVSIRSQLKKYMIRFNLPVTSCEGDAKRLRQCLVSGYWQNSARLQPDGTYISTHGNKILHVHPSSVLFTRQTSSKWIIFHEIEETYQTKISILTSIDPDWLLNYGYQYSVNRNT</sequence>
<dbReference type="Proteomes" id="UP000307440">
    <property type="component" value="Unassembled WGS sequence"/>
</dbReference>
<dbReference type="PROSITE" id="PS00690">
    <property type="entry name" value="DEAH_ATP_HELICASE"/>
    <property type="match status" value="1"/>
</dbReference>
<dbReference type="SMART" id="SM00490">
    <property type="entry name" value="HELICc"/>
    <property type="match status" value="1"/>
</dbReference>
<dbReference type="InterPro" id="IPR001650">
    <property type="entry name" value="Helicase_C-like"/>
</dbReference>
<evidence type="ECO:0000313" key="11">
    <source>
        <dbReference type="Proteomes" id="UP000307440"/>
    </source>
</evidence>
<dbReference type="Pfam" id="PF00270">
    <property type="entry name" value="DEAD"/>
    <property type="match status" value="1"/>
</dbReference>
<keyword evidence="5" id="KW-0347">Helicase</keyword>
<dbReference type="PANTHER" id="PTHR18934:SF136">
    <property type="entry name" value="ATP-DEPENDENT RNA HELICASE DHX35-RELATED"/>
    <property type="match status" value="1"/>
</dbReference>
<dbReference type="Gene3D" id="1.20.120.1080">
    <property type="match status" value="1"/>
</dbReference>
<proteinExistence type="inferred from homology"/>
<evidence type="ECO:0000256" key="3">
    <source>
        <dbReference type="ARBA" id="ARBA00022741"/>
    </source>
</evidence>
<evidence type="ECO:0000256" key="2">
    <source>
        <dbReference type="ARBA" id="ARBA00012552"/>
    </source>
</evidence>
<dbReference type="InterPro" id="IPR011709">
    <property type="entry name" value="DEAD-box_helicase_OB_fold"/>
</dbReference>
<dbReference type="FunFam" id="3.40.50.300:FF:000145">
    <property type="entry name" value="probable ATP-dependent RNA helicase DHX40"/>
    <property type="match status" value="1"/>
</dbReference>
<evidence type="ECO:0000256" key="6">
    <source>
        <dbReference type="ARBA" id="ARBA00022840"/>
    </source>
</evidence>
<dbReference type="GO" id="GO:0005524">
    <property type="term" value="F:ATP binding"/>
    <property type="evidence" value="ECO:0007669"/>
    <property type="project" value="UniProtKB-KW"/>
</dbReference>
<feature type="domain" description="Helicase ATP-binding" evidence="8">
    <location>
        <begin position="46"/>
        <end position="211"/>
    </location>
</feature>
<dbReference type="Pfam" id="PF07717">
    <property type="entry name" value="OB_NTP_bind"/>
    <property type="match status" value="1"/>
</dbReference>
<dbReference type="SMART" id="SM00847">
    <property type="entry name" value="HA2"/>
    <property type="match status" value="1"/>
</dbReference>
<dbReference type="GO" id="GO:0071013">
    <property type="term" value="C:catalytic step 2 spliceosome"/>
    <property type="evidence" value="ECO:0007669"/>
    <property type="project" value="TreeGrafter"/>
</dbReference>
<dbReference type="EMBL" id="ML210175">
    <property type="protein sequence ID" value="TFK26354.1"/>
    <property type="molecule type" value="Genomic_DNA"/>
</dbReference>
<dbReference type="Pfam" id="PF21010">
    <property type="entry name" value="HA2_C"/>
    <property type="match status" value="1"/>
</dbReference>
<dbReference type="Gene3D" id="3.40.50.300">
    <property type="entry name" value="P-loop containing nucleotide triphosphate hydrolases"/>
    <property type="match status" value="2"/>
</dbReference>
<keyword evidence="6" id="KW-0067">ATP-binding</keyword>
<keyword evidence="4" id="KW-0378">Hydrolase</keyword>
<evidence type="ECO:0000259" key="8">
    <source>
        <dbReference type="PROSITE" id="PS51192"/>
    </source>
</evidence>
<evidence type="ECO:0000256" key="4">
    <source>
        <dbReference type="ARBA" id="ARBA00022801"/>
    </source>
</evidence>
<keyword evidence="3" id="KW-0547">Nucleotide-binding</keyword>
<gene>
    <name evidence="10" type="ORF">FA15DRAFT_667436</name>
</gene>
<dbReference type="GO" id="GO:0003724">
    <property type="term" value="F:RNA helicase activity"/>
    <property type="evidence" value="ECO:0007669"/>
    <property type="project" value="UniProtKB-EC"/>
</dbReference>
<dbReference type="SUPFAM" id="SSF52540">
    <property type="entry name" value="P-loop containing nucleoside triphosphate hydrolases"/>
    <property type="match status" value="1"/>
</dbReference>
<evidence type="ECO:0000259" key="9">
    <source>
        <dbReference type="PROSITE" id="PS51194"/>
    </source>
</evidence>
<dbReference type="SMART" id="SM00487">
    <property type="entry name" value="DEXDc"/>
    <property type="match status" value="1"/>
</dbReference>
<dbReference type="InterPro" id="IPR007502">
    <property type="entry name" value="Helicase-assoc_dom"/>
</dbReference>
<organism evidence="10 11">
    <name type="scientific">Coprinopsis marcescibilis</name>
    <name type="common">Agaric fungus</name>
    <name type="synonym">Psathyrella marcescibilis</name>
    <dbReference type="NCBI Taxonomy" id="230819"/>
    <lineage>
        <taxon>Eukaryota</taxon>
        <taxon>Fungi</taxon>
        <taxon>Dikarya</taxon>
        <taxon>Basidiomycota</taxon>
        <taxon>Agaricomycotina</taxon>
        <taxon>Agaricomycetes</taxon>
        <taxon>Agaricomycetidae</taxon>
        <taxon>Agaricales</taxon>
        <taxon>Agaricineae</taxon>
        <taxon>Psathyrellaceae</taxon>
        <taxon>Coprinopsis</taxon>
    </lineage>
</organism>
<dbReference type="PROSITE" id="PS51194">
    <property type="entry name" value="HELICASE_CTER"/>
    <property type="match status" value="1"/>
</dbReference>
<dbReference type="OrthoDB" id="10253254at2759"/>
<keyword evidence="11" id="KW-1185">Reference proteome</keyword>
<evidence type="ECO:0000313" key="10">
    <source>
        <dbReference type="EMBL" id="TFK26354.1"/>
    </source>
</evidence>
<feature type="domain" description="Helicase C-terminal" evidence="9">
    <location>
        <begin position="241"/>
        <end position="414"/>
    </location>
</feature>
<evidence type="ECO:0000256" key="1">
    <source>
        <dbReference type="ARBA" id="ARBA00008792"/>
    </source>
</evidence>
<reference evidence="10 11" key="1">
    <citation type="journal article" date="2019" name="Nat. Ecol. Evol.">
        <title>Megaphylogeny resolves global patterns of mushroom evolution.</title>
        <authorList>
            <person name="Varga T."/>
            <person name="Krizsan K."/>
            <person name="Foldi C."/>
            <person name="Dima B."/>
            <person name="Sanchez-Garcia M."/>
            <person name="Sanchez-Ramirez S."/>
            <person name="Szollosi G.J."/>
            <person name="Szarkandi J.G."/>
            <person name="Papp V."/>
            <person name="Albert L."/>
            <person name="Andreopoulos W."/>
            <person name="Angelini C."/>
            <person name="Antonin V."/>
            <person name="Barry K.W."/>
            <person name="Bougher N.L."/>
            <person name="Buchanan P."/>
            <person name="Buyck B."/>
            <person name="Bense V."/>
            <person name="Catcheside P."/>
            <person name="Chovatia M."/>
            <person name="Cooper J."/>
            <person name="Damon W."/>
            <person name="Desjardin D."/>
            <person name="Finy P."/>
            <person name="Geml J."/>
            <person name="Haridas S."/>
            <person name="Hughes K."/>
            <person name="Justo A."/>
            <person name="Karasinski D."/>
            <person name="Kautmanova I."/>
            <person name="Kiss B."/>
            <person name="Kocsube S."/>
            <person name="Kotiranta H."/>
            <person name="LaButti K.M."/>
            <person name="Lechner B.E."/>
            <person name="Liimatainen K."/>
            <person name="Lipzen A."/>
            <person name="Lukacs Z."/>
            <person name="Mihaltcheva S."/>
            <person name="Morgado L.N."/>
            <person name="Niskanen T."/>
            <person name="Noordeloos M.E."/>
            <person name="Ohm R.A."/>
            <person name="Ortiz-Santana B."/>
            <person name="Ovrebo C."/>
            <person name="Racz N."/>
            <person name="Riley R."/>
            <person name="Savchenko A."/>
            <person name="Shiryaev A."/>
            <person name="Soop K."/>
            <person name="Spirin V."/>
            <person name="Szebenyi C."/>
            <person name="Tomsovsky M."/>
            <person name="Tulloss R.E."/>
            <person name="Uehling J."/>
            <person name="Grigoriev I.V."/>
            <person name="Vagvolgyi C."/>
            <person name="Papp T."/>
            <person name="Martin F.M."/>
            <person name="Miettinen O."/>
            <person name="Hibbett D.S."/>
            <person name="Nagy L.G."/>
        </authorList>
    </citation>
    <scope>NUCLEOTIDE SEQUENCE [LARGE SCALE GENOMIC DNA]</scope>
    <source>
        <strain evidence="10 11">CBS 121175</strain>
    </source>
</reference>
<dbReference type="InterPro" id="IPR027417">
    <property type="entry name" value="P-loop_NTPase"/>
</dbReference>
<dbReference type="AlphaFoldDB" id="A0A5C3L079"/>
<dbReference type="CDD" id="cd18791">
    <property type="entry name" value="SF2_C_RHA"/>
    <property type="match status" value="1"/>
</dbReference>
<dbReference type="PROSITE" id="PS51192">
    <property type="entry name" value="HELICASE_ATP_BIND_1"/>
    <property type="match status" value="1"/>
</dbReference>
<evidence type="ECO:0000256" key="5">
    <source>
        <dbReference type="ARBA" id="ARBA00022806"/>
    </source>
</evidence>
<accession>A0A5C3L079</accession>
<name>A0A5C3L079_COPMA</name>
<comment type="similarity">
    <text evidence="1">Belongs to the DEAD box helicase family. DEAH subfamily.</text>
</comment>
<dbReference type="FunFam" id="3.40.50.300:FF:000578">
    <property type="entry name" value="probable ATP-dependent RNA helicase DHX35"/>
    <property type="match status" value="1"/>
</dbReference>
<dbReference type="EC" id="3.6.4.13" evidence="2"/>
<dbReference type="InterPro" id="IPR002464">
    <property type="entry name" value="DNA/RNA_helicase_DEAH_CS"/>
</dbReference>
<comment type="catalytic activity">
    <reaction evidence="7">
        <text>ATP + H2O = ADP + phosphate + H(+)</text>
        <dbReference type="Rhea" id="RHEA:13065"/>
        <dbReference type="ChEBI" id="CHEBI:15377"/>
        <dbReference type="ChEBI" id="CHEBI:15378"/>
        <dbReference type="ChEBI" id="CHEBI:30616"/>
        <dbReference type="ChEBI" id="CHEBI:43474"/>
        <dbReference type="ChEBI" id="CHEBI:456216"/>
        <dbReference type="EC" id="3.6.4.13"/>
    </reaction>
</comment>
<evidence type="ECO:0000256" key="7">
    <source>
        <dbReference type="ARBA" id="ARBA00047984"/>
    </source>
</evidence>
<dbReference type="PANTHER" id="PTHR18934">
    <property type="entry name" value="ATP-DEPENDENT RNA HELICASE"/>
    <property type="match status" value="1"/>
</dbReference>
<protein>
    <recommendedName>
        <fullName evidence="2">RNA helicase</fullName>
        <ecNumber evidence="2">3.6.4.13</ecNumber>
    </recommendedName>
</protein>
<dbReference type="Pfam" id="PF00271">
    <property type="entry name" value="Helicase_C"/>
    <property type="match status" value="1"/>
</dbReference>